<accession>A0A9P1BV48</accession>
<protein>
    <submittedName>
        <fullName evidence="4">Uncharacterized protein</fullName>
    </submittedName>
</protein>
<feature type="region of interest" description="Disordered" evidence="2">
    <location>
        <begin position="261"/>
        <end position="307"/>
    </location>
</feature>
<feature type="compositionally biased region" description="Basic and acidic residues" evidence="2">
    <location>
        <begin position="37"/>
        <end position="58"/>
    </location>
</feature>
<name>A0A9P1BV48_9DINO</name>
<dbReference type="EMBL" id="CAMXCT010000513">
    <property type="protein sequence ID" value="CAI3979812.1"/>
    <property type="molecule type" value="Genomic_DNA"/>
</dbReference>
<evidence type="ECO:0000256" key="3">
    <source>
        <dbReference type="SAM" id="Phobius"/>
    </source>
</evidence>
<proteinExistence type="predicted"/>
<keyword evidence="6" id="KW-1185">Reference proteome</keyword>
<reference evidence="4" key="1">
    <citation type="submission" date="2022-10" db="EMBL/GenBank/DDBJ databases">
        <authorList>
            <person name="Chen Y."/>
            <person name="Dougan E. K."/>
            <person name="Chan C."/>
            <person name="Rhodes N."/>
            <person name="Thang M."/>
        </authorList>
    </citation>
    <scope>NUCLEOTIDE SEQUENCE</scope>
</reference>
<feature type="compositionally biased region" description="Pro residues" evidence="2">
    <location>
        <begin position="287"/>
        <end position="299"/>
    </location>
</feature>
<keyword evidence="3" id="KW-0472">Membrane</keyword>
<evidence type="ECO:0000256" key="2">
    <source>
        <dbReference type="SAM" id="MobiDB-lite"/>
    </source>
</evidence>
<evidence type="ECO:0000256" key="1">
    <source>
        <dbReference type="SAM" id="Coils"/>
    </source>
</evidence>
<feature type="transmembrane region" description="Helical" evidence="3">
    <location>
        <begin position="168"/>
        <end position="186"/>
    </location>
</feature>
<keyword evidence="1" id="KW-0175">Coiled coil</keyword>
<feature type="transmembrane region" description="Helical" evidence="3">
    <location>
        <begin position="139"/>
        <end position="161"/>
    </location>
</feature>
<gene>
    <name evidence="4" type="ORF">C1SCF055_LOCUS7739</name>
</gene>
<evidence type="ECO:0000313" key="5">
    <source>
        <dbReference type="EMBL" id="CAL4767124.1"/>
    </source>
</evidence>
<comment type="caution">
    <text evidence="4">The sequence shown here is derived from an EMBL/GenBank/DDBJ whole genome shotgun (WGS) entry which is preliminary data.</text>
</comment>
<keyword evidence="3" id="KW-0812">Transmembrane</keyword>
<organism evidence="4">
    <name type="scientific">Cladocopium goreaui</name>
    <dbReference type="NCBI Taxonomy" id="2562237"/>
    <lineage>
        <taxon>Eukaryota</taxon>
        <taxon>Sar</taxon>
        <taxon>Alveolata</taxon>
        <taxon>Dinophyceae</taxon>
        <taxon>Suessiales</taxon>
        <taxon>Symbiodiniaceae</taxon>
        <taxon>Cladocopium</taxon>
    </lineage>
</organism>
<dbReference type="OrthoDB" id="10513165at2759"/>
<dbReference type="Proteomes" id="UP001152797">
    <property type="component" value="Unassembled WGS sequence"/>
</dbReference>
<keyword evidence="3" id="KW-1133">Transmembrane helix</keyword>
<dbReference type="EMBL" id="CAMXCT030000513">
    <property type="protein sequence ID" value="CAL4767124.1"/>
    <property type="molecule type" value="Genomic_DNA"/>
</dbReference>
<feature type="transmembrane region" description="Helical" evidence="3">
    <location>
        <begin position="206"/>
        <end position="223"/>
    </location>
</feature>
<dbReference type="EMBL" id="CAMXCT020000513">
    <property type="protein sequence ID" value="CAL1133187.1"/>
    <property type="molecule type" value="Genomic_DNA"/>
</dbReference>
<reference evidence="5 6" key="2">
    <citation type="submission" date="2024-05" db="EMBL/GenBank/DDBJ databases">
        <authorList>
            <person name="Chen Y."/>
            <person name="Shah S."/>
            <person name="Dougan E. K."/>
            <person name="Thang M."/>
            <person name="Chan C."/>
        </authorList>
    </citation>
    <scope>NUCLEOTIDE SEQUENCE [LARGE SCALE GENOMIC DNA]</scope>
</reference>
<evidence type="ECO:0000313" key="4">
    <source>
        <dbReference type="EMBL" id="CAI3979812.1"/>
    </source>
</evidence>
<evidence type="ECO:0000313" key="6">
    <source>
        <dbReference type="Proteomes" id="UP001152797"/>
    </source>
</evidence>
<sequence length="307" mass="33588">MRGWKVATALAAINWPNAWAELKALKQEPVTDWADLTAKDEPDSKQDMDSLKKQLEDEKRSRLVQEAAATEAIRNVTEQMQLRRQAEKTTAETRSRLDSALHDLAEEKNEVKDLREALQKQGNGTVAVWLVSSHWQWTMALLAALVGMFGLVGTDALVIAFHSLVGSLLTGLLLAGSVGFLGSNLFGEGTSWLDANDAVLNGAGSYTSYFVWLVTTCLSLFRWRSNIPVILFAQVETLHLNTAGEITEEDCQQPLLGATTWDPEVVPLPPVPPPSKPPHANETSSEPEPPSTAPPPLPEIPSTQNHL</sequence>
<dbReference type="AlphaFoldDB" id="A0A9P1BV48"/>
<feature type="coiled-coil region" evidence="1">
    <location>
        <begin position="97"/>
        <end position="124"/>
    </location>
</feature>
<feature type="compositionally biased region" description="Pro residues" evidence="2">
    <location>
        <begin position="266"/>
        <end position="277"/>
    </location>
</feature>
<feature type="region of interest" description="Disordered" evidence="2">
    <location>
        <begin position="35"/>
        <end position="58"/>
    </location>
</feature>